<evidence type="ECO:0000259" key="6">
    <source>
        <dbReference type="PROSITE" id="PS51935"/>
    </source>
</evidence>
<dbReference type="Gene3D" id="3.90.1720.10">
    <property type="entry name" value="endopeptidase domain like (from Nostoc punctiforme)"/>
    <property type="match status" value="1"/>
</dbReference>
<proteinExistence type="inferred from homology"/>
<name>A0A2S5KSR7_9PROT</name>
<keyword evidence="2" id="KW-0645">Protease</keyword>
<evidence type="ECO:0000313" key="7">
    <source>
        <dbReference type="EMBL" id="PPC77780.1"/>
    </source>
</evidence>
<protein>
    <submittedName>
        <fullName evidence="7">Peptidase P60</fullName>
    </submittedName>
</protein>
<evidence type="ECO:0000256" key="1">
    <source>
        <dbReference type="ARBA" id="ARBA00007074"/>
    </source>
</evidence>
<dbReference type="GO" id="GO:0006508">
    <property type="term" value="P:proteolysis"/>
    <property type="evidence" value="ECO:0007669"/>
    <property type="project" value="UniProtKB-KW"/>
</dbReference>
<dbReference type="PANTHER" id="PTHR47053:SF1">
    <property type="entry name" value="MUREIN DD-ENDOPEPTIDASE MEPH-RELATED"/>
    <property type="match status" value="1"/>
</dbReference>
<comment type="similarity">
    <text evidence="1">Belongs to the peptidase C40 family.</text>
</comment>
<dbReference type="InterPro" id="IPR000064">
    <property type="entry name" value="NLP_P60_dom"/>
</dbReference>
<dbReference type="PROSITE" id="PS51935">
    <property type="entry name" value="NLPC_P60"/>
    <property type="match status" value="1"/>
</dbReference>
<keyword evidence="4" id="KW-0788">Thiol protease</keyword>
<dbReference type="Pfam" id="PF00877">
    <property type="entry name" value="NLPC_P60"/>
    <property type="match status" value="1"/>
</dbReference>
<comment type="caution">
    <text evidence="7">The sequence shown here is derived from an EMBL/GenBank/DDBJ whole genome shotgun (WGS) entry which is preliminary data.</text>
</comment>
<evidence type="ECO:0000313" key="8">
    <source>
        <dbReference type="Proteomes" id="UP000238196"/>
    </source>
</evidence>
<evidence type="ECO:0000256" key="3">
    <source>
        <dbReference type="ARBA" id="ARBA00022801"/>
    </source>
</evidence>
<dbReference type="Proteomes" id="UP000238196">
    <property type="component" value="Unassembled WGS sequence"/>
</dbReference>
<organism evidence="7 8">
    <name type="scientific">Proteobacteria bacterium 228</name>
    <dbReference type="NCBI Taxonomy" id="2083153"/>
    <lineage>
        <taxon>Bacteria</taxon>
        <taxon>Pseudomonadati</taxon>
        <taxon>Pseudomonadota</taxon>
    </lineage>
</organism>
<sequence length="210" mass="22883">MRERLTPLIILSFSVLLTACTGNPSKNQASLSYDVSGDQTAQSESADDDSQNQDLSSIDQPSSFTKKRTSALPGSDYNLHGDDPATQVLKKALTLMGTPYHFGGNTPSSGFDCSGLINYVFNETAGIKLPRSTREMIKLPGATIAKNQLQPGDLLFFNHNGRGRVSHAGIYLGNNEFIHSNSSGGGVRIDSLKTSYWQRSYLKAKRVLEY</sequence>
<gene>
    <name evidence="7" type="ORF">C4K68_08310</name>
</gene>
<dbReference type="GO" id="GO:0008234">
    <property type="term" value="F:cysteine-type peptidase activity"/>
    <property type="evidence" value="ECO:0007669"/>
    <property type="project" value="UniProtKB-KW"/>
</dbReference>
<dbReference type="PROSITE" id="PS51257">
    <property type="entry name" value="PROKAR_LIPOPROTEIN"/>
    <property type="match status" value="1"/>
</dbReference>
<evidence type="ECO:0000256" key="4">
    <source>
        <dbReference type="ARBA" id="ARBA00022807"/>
    </source>
</evidence>
<evidence type="ECO:0000256" key="5">
    <source>
        <dbReference type="SAM" id="MobiDB-lite"/>
    </source>
</evidence>
<dbReference type="InterPro" id="IPR051202">
    <property type="entry name" value="Peptidase_C40"/>
</dbReference>
<keyword evidence="3" id="KW-0378">Hydrolase</keyword>
<dbReference type="EMBL" id="PRLP01000025">
    <property type="protein sequence ID" value="PPC77780.1"/>
    <property type="molecule type" value="Genomic_DNA"/>
</dbReference>
<dbReference type="InterPro" id="IPR038765">
    <property type="entry name" value="Papain-like_cys_pep_sf"/>
</dbReference>
<dbReference type="AlphaFoldDB" id="A0A2S5KSR7"/>
<reference evidence="7 8" key="1">
    <citation type="submission" date="2018-02" db="EMBL/GenBank/DDBJ databases">
        <title>novel marine gammaproteobacteria from coastal saline agro ecosystem.</title>
        <authorList>
            <person name="Krishnan R."/>
            <person name="Ramesh Kumar N."/>
        </authorList>
    </citation>
    <scope>NUCLEOTIDE SEQUENCE [LARGE SCALE GENOMIC DNA]</scope>
    <source>
        <strain evidence="7 8">228</strain>
    </source>
</reference>
<feature type="compositionally biased region" description="Polar residues" evidence="5">
    <location>
        <begin position="30"/>
        <end position="44"/>
    </location>
</feature>
<feature type="region of interest" description="Disordered" evidence="5">
    <location>
        <begin position="30"/>
        <end position="83"/>
    </location>
</feature>
<accession>A0A2S5KSR7</accession>
<feature type="domain" description="NlpC/P60" evidence="6">
    <location>
        <begin position="82"/>
        <end position="208"/>
    </location>
</feature>
<dbReference type="OrthoDB" id="9807055at2"/>
<evidence type="ECO:0000256" key="2">
    <source>
        <dbReference type="ARBA" id="ARBA00022670"/>
    </source>
</evidence>
<dbReference type="PANTHER" id="PTHR47053">
    <property type="entry name" value="MUREIN DD-ENDOPEPTIDASE MEPH-RELATED"/>
    <property type="match status" value="1"/>
</dbReference>
<dbReference type="SUPFAM" id="SSF54001">
    <property type="entry name" value="Cysteine proteinases"/>
    <property type="match status" value="1"/>
</dbReference>
<feature type="compositionally biased region" description="Polar residues" evidence="5">
    <location>
        <begin position="52"/>
        <end position="64"/>
    </location>
</feature>